<feature type="compositionally biased region" description="Polar residues" evidence="1">
    <location>
        <begin position="74"/>
        <end position="84"/>
    </location>
</feature>
<evidence type="ECO:0000313" key="3">
    <source>
        <dbReference type="Proteomes" id="UP000654075"/>
    </source>
</evidence>
<comment type="caution">
    <text evidence="2">The sequence shown here is derived from an EMBL/GenBank/DDBJ whole genome shotgun (WGS) entry which is preliminary data.</text>
</comment>
<gene>
    <name evidence="2" type="ORF">PGLA1383_LOCUS9076</name>
</gene>
<dbReference type="Proteomes" id="UP000654075">
    <property type="component" value="Unassembled WGS sequence"/>
</dbReference>
<feature type="non-terminal residue" evidence="2">
    <location>
        <position position="1"/>
    </location>
</feature>
<keyword evidence="3" id="KW-1185">Reference proteome</keyword>
<proteinExistence type="predicted"/>
<dbReference type="EMBL" id="CAJNNV010004229">
    <property type="protein sequence ID" value="CAE8590354.1"/>
    <property type="molecule type" value="Genomic_DNA"/>
</dbReference>
<evidence type="ECO:0000313" key="2">
    <source>
        <dbReference type="EMBL" id="CAE8590354.1"/>
    </source>
</evidence>
<accession>A0A813DMJ2</accession>
<protein>
    <submittedName>
        <fullName evidence="2">Uncharacterized protein</fullName>
    </submittedName>
</protein>
<dbReference type="AlphaFoldDB" id="A0A813DMJ2"/>
<sequence>ARGVRLMADEGEANLGEERNIILQLQSDISRKKEQLDRLRQKSKAFEDEYSTRQSELEQVTGEYRSEIRKAAKTKSSQGPSGNKTADAESNFMETQVRKLLQERIPAMNSPEAEAGGADAGFFEMKDAKADGDKSKAVHDSVLVSYVNVNSIDKKEDDYK</sequence>
<feature type="region of interest" description="Disordered" evidence="1">
    <location>
        <begin position="41"/>
        <end position="95"/>
    </location>
</feature>
<evidence type="ECO:0000256" key="1">
    <source>
        <dbReference type="SAM" id="MobiDB-lite"/>
    </source>
</evidence>
<organism evidence="2 3">
    <name type="scientific">Polarella glacialis</name>
    <name type="common">Dinoflagellate</name>
    <dbReference type="NCBI Taxonomy" id="89957"/>
    <lineage>
        <taxon>Eukaryota</taxon>
        <taxon>Sar</taxon>
        <taxon>Alveolata</taxon>
        <taxon>Dinophyceae</taxon>
        <taxon>Suessiales</taxon>
        <taxon>Suessiaceae</taxon>
        <taxon>Polarella</taxon>
    </lineage>
</organism>
<feature type="compositionally biased region" description="Basic and acidic residues" evidence="1">
    <location>
        <begin position="41"/>
        <end position="51"/>
    </location>
</feature>
<reference evidence="2" key="1">
    <citation type="submission" date="2021-02" db="EMBL/GenBank/DDBJ databases">
        <authorList>
            <person name="Dougan E. K."/>
            <person name="Rhodes N."/>
            <person name="Thang M."/>
            <person name="Chan C."/>
        </authorList>
    </citation>
    <scope>NUCLEOTIDE SEQUENCE</scope>
</reference>
<name>A0A813DMJ2_POLGL</name>
<dbReference type="OrthoDB" id="10543350at2759"/>
<feature type="non-terminal residue" evidence="2">
    <location>
        <position position="160"/>
    </location>
</feature>